<comment type="caution">
    <text evidence="4">The sequence shown here is derived from an EMBL/GenBank/DDBJ whole genome shotgun (WGS) entry which is preliminary data.</text>
</comment>
<feature type="compositionally biased region" description="Polar residues" evidence="2">
    <location>
        <begin position="45"/>
        <end position="54"/>
    </location>
</feature>
<dbReference type="PROSITE" id="PS50158">
    <property type="entry name" value="ZF_CCHC"/>
    <property type="match status" value="1"/>
</dbReference>
<keyword evidence="1" id="KW-0863">Zinc-finger</keyword>
<evidence type="ECO:0000313" key="4">
    <source>
        <dbReference type="EMBL" id="KAL3685162.1"/>
    </source>
</evidence>
<dbReference type="Gene3D" id="3.60.10.10">
    <property type="entry name" value="Endonuclease/exonuclease/phosphatase"/>
    <property type="match status" value="1"/>
</dbReference>
<dbReference type="GO" id="GO:0008270">
    <property type="term" value="F:zinc ion binding"/>
    <property type="evidence" value="ECO:0007669"/>
    <property type="project" value="UniProtKB-KW"/>
</dbReference>
<feature type="region of interest" description="Disordered" evidence="2">
    <location>
        <begin position="1"/>
        <end position="58"/>
    </location>
</feature>
<name>A0ABD3H3X7_9MARC</name>
<dbReference type="InterPro" id="IPR036875">
    <property type="entry name" value="Znf_CCHC_sf"/>
</dbReference>
<feature type="compositionally biased region" description="Basic and acidic residues" evidence="2">
    <location>
        <begin position="594"/>
        <end position="603"/>
    </location>
</feature>
<accession>A0ABD3H3X7</accession>
<feature type="domain" description="CCHC-type" evidence="3">
    <location>
        <begin position="425"/>
        <end position="439"/>
    </location>
</feature>
<evidence type="ECO:0000256" key="2">
    <source>
        <dbReference type="SAM" id="MobiDB-lite"/>
    </source>
</evidence>
<dbReference type="AlphaFoldDB" id="A0ABD3H3X7"/>
<evidence type="ECO:0000259" key="3">
    <source>
        <dbReference type="PROSITE" id="PS50158"/>
    </source>
</evidence>
<dbReference type="SUPFAM" id="SSF56219">
    <property type="entry name" value="DNase I-like"/>
    <property type="match status" value="1"/>
</dbReference>
<feature type="compositionally biased region" description="Basic and acidic residues" evidence="2">
    <location>
        <begin position="169"/>
        <end position="180"/>
    </location>
</feature>
<protein>
    <recommendedName>
        <fullName evidence="3">CCHC-type domain-containing protein</fullName>
    </recommendedName>
</protein>
<feature type="compositionally biased region" description="Basic and acidic residues" evidence="2">
    <location>
        <begin position="571"/>
        <end position="586"/>
    </location>
</feature>
<evidence type="ECO:0000256" key="1">
    <source>
        <dbReference type="PROSITE-ProRule" id="PRU00047"/>
    </source>
</evidence>
<feature type="region of interest" description="Disordered" evidence="2">
    <location>
        <begin position="527"/>
        <end position="616"/>
    </location>
</feature>
<dbReference type="Proteomes" id="UP001633002">
    <property type="component" value="Unassembled WGS sequence"/>
</dbReference>
<dbReference type="PANTHER" id="PTHR31286:SF180">
    <property type="entry name" value="OS10G0362600 PROTEIN"/>
    <property type="match status" value="1"/>
</dbReference>
<reference evidence="4 5" key="1">
    <citation type="submission" date="2024-09" db="EMBL/GenBank/DDBJ databases">
        <title>Chromosome-scale assembly of Riccia sorocarpa.</title>
        <authorList>
            <person name="Paukszto L."/>
        </authorList>
    </citation>
    <scope>NUCLEOTIDE SEQUENCE [LARGE SCALE GENOMIC DNA]</scope>
    <source>
        <strain evidence="4">LP-2024</strain>
        <tissue evidence="4">Aerial parts of the thallus</tissue>
    </source>
</reference>
<dbReference type="SUPFAM" id="SSF57756">
    <property type="entry name" value="Retrovirus zinc finger-like domains"/>
    <property type="match status" value="1"/>
</dbReference>
<keyword evidence="1" id="KW-0862">Zinc</keyword>
<feature type="region of interest" description="Disordered" evidence="2">
    <location>
        <begin position="155"/>
        <end position="206"/>
    </location>
</feature>
<dbReference type="InterPro" id="IPR036691">
    <property type="entry name" value="Endo/exonu/phosph_ase_sf"/>
</dbReference>
<feature type="compositionally biased region" description="Acidic residues" evidence="2">
    <location>
        <begin position="181"/>
        <end position="194"/>
    </location>
</feature>
<feature type="region of interest" description="Disordered" evidence="2">
    <location>
        <begin position="448"/>
        <end position="467"/>
    </location>
</feature>
<evidence type="ECO:0000313" key="5">
    <source>
        <dbReference type="Proteomes" id="UP001633002"/>
    </source>
</evidence>
<dbReference type="InterPro" id="IPR040256">
    <property type="entry name" value="At4g02000-like"/>
</dbReference>
<proteinExistence type="predicted"/>
<gene>
    <name evidence="4" type="ORF">R1sor_003184</name>
</gene>
<feature type="compositionally biased region" description="Basic and acidic residues" evidence="2">
    <location>
        <begin position="195"/>
        <end position="206"/>
    </location>
</feature>
<dbReference type="EMBL" id="JBJQOH010000006">
    <property type="protein sequence ID" value="KAL3685162.1"/>
    <property type="molecule type" value="Genomic_DNA"/>
</dbReference>
<organism evidence="4 5">
    <name type="scientific">Riccia sorocarpa</name>
    <dbReference type="NCBI Taxonomy" id="122646"/>
    <lineage>
        <taxon>Eukaryota</taxon>
        <taxon>Viridiplantae</taxon>
        <taxon>Streptophyta</taxon>
        <taxon>Embryophyta</taxon>
        <taxon>Marchantiophyta</taxon>
        <taxon>Marchantiopsida</taxon>
        <taxon>Marchantiidae</taxon>
        <taxon>Marchantiales</taxon>
        <taxon>Ricciaceae</taxon>
        <taxon>Riccia</taxon>
    </lineage>
</organism>
<keyword evidence="5" id="KW-1185">Reference proteome</keyword>
<sequence length="733" mass="82028">MSTPAIQAGRGAKQFHGGRNMIGAPAPVTIRPGQTANIRPAGAQMPNQSSNNAVSPPRQLQAMDYKSAVSSAKLPGGLRPTAHSALFLSQQGQSSGTIQDFNLPSVDLMDNDAYDTYGDGEYGSHTQDIANRRLVWGPRQHDLMLQGMMELEAEQEDTAMDRQNQSSGDRMRQSTQHQEDDIQEEDGGTFEDAGEEKNTAEKEVSSDFDMEVRELLSAVDDIIEISGKGGEVATETLYLNSKVFAEGIRSLQNNSLVIHTVDLRVSLAYLERWVEITIHQLLGVKVASICQLDPYCFHVTVDSRKSRAHIFANSPLRMGNKMVFPLPWDTKFSTRDLKSRAVPVWLELSNVHPGLMNFGLNMLRKIGPIIYAAKNVETQRVNIIRGCVLMDLSKPLPEFVPIAVLERPQKLMKQKIRYLRLPDACFSCRQRGHLARPCPLNQHREENVEDGLGTNTGRRPTDAGNLANGILQDDFRTVRRKGKPRFQAPEIKKSMRVDNRYGILAEPVEEPNAVPPVEEETWEIRTKSAMTSDPTARKGTEGNHVSSLSEEEANEGARRRVQNMVIMEVVDLTKPKESTKSGKETGSKMVGSKHQQEDRDRRLSSAGAIAPTDSEGRKKLRNVCSWNINGTASDLRGRTIRSRIHHEYKDVDIFALQELKTQEWELENTLELMVPGSRRVVDFKENGWGGSALVLKPSITTGGWDERQWTRYMGKDQYLQRGGPDSKRVCTKF</sequence>
<dbReference type="PANTHER" id="PTHR31286">
    <property type="entry name" value="GLYCINE-RICH CELL WALL STRUCTURAL PROTEIN 1.8-LIKE"/>
    <property type="match status" value="1"/>
</dbReference>
<dbReference type="InterPro" id="IPR001878">
    <property type="entry name" value="Znf_CCHC"/>
</dbReference>
<keyword evidence="1" id="KW-0479">Metal-binding</keyword>